<dbReference type="AlphaFoldDB" id="M7P862"/>
<dbReference type="PANTHER" id="PTHR11717">
    <property type="entry name" value="LOW MOLECULAR WEIGHT PROTEIN TYROSINE PHOSPHATASE"/>
    <property type="match status" value="1"/>
</dbReference>
<evidence type="ECO:0000256" key="5">
    <source>
        <dbReference type="ARBA" id="ARBA00022801"/>
    </source>
</evidence>
<feature type="active site" description="Nucleophile" evidence="8">
    <location>
        <position position="14"/>
    </location>
</feature>
<evidence type="ECO:0000256" key="2">
    <source>
        <dbReference type="ARBA" id="ARBA00004496"/>
    </source>
</evidence>
<dbReference type="PRINTS" id="PR00719">
    <property type="entry name" value="LMWPTPASE"/>
</dbReference>
<dbReference type="GO" id="GO:0005737">
    <property type="term" value="C:cytoplasm"/>
    <property type="evidence" value="ECO:0007669"/>
    <property type="project" value="UniProtKB-SubCell"/>
</dbReference>
<feature type="active site" evidence="8">
    <location>
        <position position="20"/>
    </location>
</feature>
<keyword evidence="4" id="KW-0963">Cytoplasm</keyword>
<evidence type="ECO:0000256" key="3">
    <source>
        <dbReference type="ARBA" id="ARBA00011063"/>
    </source>
</evidence>
<dbReference type="PRINTS" id="PR00720">
    <property type="entry name" value="MAMMALPTPASE"/>
</dbReference>
<keyword evidence="5" id="KW-0378">Hydrolase</keyword>
<accession>M7P862</accession>
<evidence type="ECO:0000256" key="6">
    <source>
        <dbReference type="ARBA" id="ARBA00022912"/>
    </source>
</evidence>
<dbReference type="Pfam" id="PF01451">
    <property type="entry name" value="LMWPc"/>
    <property type="match status" value="1"/>
</dbReference>
<dbReference type="eggNOG" id="KOG3217">
    <property type="taxonomic scope" value="Eukaryota"/>
</dbReference>
<dbReference type="EMBL" id="AFWA02000008">
    <property type="protein sequence ID" value="EMR10065.1"/>
    <property type="molecule type" value="Genomic_DNA"/>
</dbReference>
<comment type="catalytic activity">
    <reaction evidence="7">
        <text>O-phospho-L-tyrosyl-[protein] + H2O = L-tyrosyl-[protein] + phosphate</text>
        <dbReference type="Rhea" id="RHEA:10684"/>
        <dbReference type="Rhea" id="RHEA-COMP:10136"/>
        <dbReference type="Rhea" id="RHEA-COMP:20101"/>
        <dbReference type="ChEBI" id="CHEBI:15377"/>
        <dbReference type="ChEBI" id="CHEBI:43474"/>
        <dbReference type="ChEBI" id="CHEBI:46858"/>
        <dbReference type="ChEBI" id="CHEBI:61978"/>
        <dbReference type="EC" id="3.1.3.48"/>
    </reaction>
</comment>
<dbReference type="GeneID" id="19895510"/>
<sequence>MSNYSNKINILFVCLGNICRSPMAQGVFANYVAKHNLQDKFGLIDSCGTSAYHIGSRPDSRTLSVLKKHEIILDHQARQLCKDDFQKFDYILVMDISNLEDVNYKRPKNCHAKIKLFGDYGMKNEERIVYDPYYGGIEDFEKIFTQLSSFSEGFCHDVLGK</sequence>
<feature type="active site" description="Proton donor" evidence="8">
    <location>
        <position position="131"/>
    </location>
</feature>
<dbReference type="InterPro" id="IPR036196">
    <property type="entry name" value="Ptyr_pPase_sf"/>
</dbReference>
<dbReference type="GO" id="GO:0004726">
    <property type="term" value="F:non-membrane spanning protein tyrosine phosphatase activity"/>
    <property type="evidence" value="ECO:0007669"/>
    <property type="project" value="EnsemblFungi"/>
</dbReference>
<dbReference type="InterPro" id="IPR017867">
    <property type="entry name" value="Tyr_phospatase_low_mol_wt"/>
</dbReference>
<evidence type="ECO:0000256" key="4">
    <source>
        <dbReference type="ARBA" id="ARBA00022490"/>
    </source>
</evidence>
<comment type="similarity">
    <text evidence="3">Belongs to the low molecular weight phosphotyrosine protein phosphatase family.</text>
</comment>
<dbReference type="GO" id="GO:0003993">
    <property type="term" value="F:acid phosphatase activity"/>
    <property type="evidence" value="ECO:0007669"/>
    <property type="project" value="UniProtKB-EC"/>
</dbReference>
<gene>
    <name evidence="10" type="ORF">PNEG_01816</name>
</gene>
<evidence type="ECO:0000256" key="1">
    <source>
        <dbReference type="ARBA" id="ARBA00000032"/>
    </source>
</evidence>
<evidence type="ECO:0000313" key="10">
    <source>
        <dbReference type="EMBL" id="EMR10065.1"/>
    </source>
</evidence>
<proteinExistence type="inferred from homology"/>
<dbReference type="OMA" id="VCHGNIC"/>
<keyword evidence="11" id="KW-1185">Reference proteome</keyword>
<evidence type="ECO:0000259" key="9">
    <source>
        <dbReference type="SMART" id="SM00226"/>
    </source>
</evidence>
<dbReference type="InterPro" id="IPR002115">
    <property type="entry name" value="Tyr_Pase_low_mol_wt_mml"/>
</dbReference>
<dbReference type="PANTHER" id="PTHR11717:SF7">
    <property type="entry name" value="LOW MOLECULAR WEIGHT PHOSPHOTYROSINE PROTEIN PHOSPHATASE"/>
    <property type="match status" value="1"/>
</dbReference>
<evidence type="ECO:0000313" key="11">
    <source>
        <dbReference type="Proteomes" id="UP000011958"/>
    </source>
</evidence>
<comment type="subcellular location">
    <subcellularLocation>
        <location evidence="2">Cytoplasm</location>
    </subcellularLocation>
</comment>
<dbReference type="FunFam" id="3.40.50.2300:FF:000105">
    <property type="entry name" value="Low molecular weight phosphotyrosine protein"/>
    <property type="match status" value="1"/>
</dbReference>
<dbReference type="RefSeq" id="XP_007873787.1">
    <property type="nucleotide sequence ID" value="XM_007875596.1"/>
</dbReference>
<keyword evidence="6" id="KW-0904">Protein phosphatase</keyword>
<dbReference type="STRING" id="1069680.M7P862"/>
<evidence type="ECO:0000256" key="8">
    <source>
        <dbReference type="PIRSR" id="PIRSR617867-1"/>
    </source>
</evidence>
<dbReference type="HOGENOM" id="CLU_071415_2_0_1"/>
<feature type="domain" description="Phosphotyrosine protein phosphatase I" evidence="9">
    <location>
        <begin position="8"/>
        <end position="157"/>
    </location>
</feature>
<dbReference type="InterPro" id="IPR050438">
    <property type="entry name" value="LMW_PTPase"/>
</dbReference>
<protein>
    <recommendedName>
        <fullName evidence="9">Phosphotyrosine protein phosphatase I domain-containing protein</fullName>
    </recommendedName>
</protein>
<dbReference type="SMART" id="SM00226">
    <property type="entry name" value="LMWPc"/>
    <property type="match status" value="1"/>
</dbReference>
<comment type="catalytic activity">
    <reaction evidence="1">
        <text>a phosphate monoester + H2O = an alcohol + phosphate</text>
        <dbReference type="Rhea" id="RHEA:15017"/>
        <dbReference type="ChEBI" id="CHEBI:15377"/>
        <dbReference type="ChEBI" id="CHEBI:30879"/>
        <dbReference type="ChEBI" id="CHEBI:43474"/>
        <dbReference type="ChEBI" id="CHEBI:67140"/>
        <dbReference type="EC" id="3.1.3.2"/>
    </reaction>
</comment>
<dbReference type="CDD" id="cd16343">
    <property type="entry name" value="LMWPTP"/>
    <property type="match status" value="1"/>
</dbReference>
<dbReference type="Proteomes" id="UP000011958">
    <property type="component" value="Unassembled WGS sequence"/>
</dbReference>
<dbReference type="Gene3D" id="3.40.50.2300">
    <property type="match status" value="1"/>
</dbReference>
<evidence type="ECO:0000256" key="7">
    <source>
        <dbReference type="ARBA" id="ARBA00051722"/>
    </source>
</evidence>
<reference evidence="11" key="1">
    <citation type="journal article" date="2016" name="Nat. Commun.">
        <title>Genome analysis of three Pneumocystis species reveals adaptation mechanisms to life exclusively in mammalian hosts.</title>
        <authorList>
            <person name="Ma L."/>
            <person name="Chen Z."/>
            <person name="Huang D.W."/>
            <person name="Kutty G."/>
            <person name="Ishihara M."/>
            <person name="Wang H."/>
            <person name="Abouelleil A."/>
            <person name="Bishop L."/>
            <person name="Davey E."/>
            <person name="Deng R."/>
            <person name="Deng X."/>
            <person name="Fan L."/>
            <person name="Fantoni G."/>
            <person name="Fitzgerald M."/>
            <person name="Gogineni E."/>
            <person name="Goldberg J.M."/>
            <person name="Handley G."/>
            <person name="Hu X."/>
            <person name="Huber C."/>
            <person name="Jiao X."/>
            <person name="Jones K."/>
            <person name="Levin J.Z."/>
            <person name="Liu Y."/>
            <person name="Macdonald P."/>
            <person name="Melnikov A."/>
            <person name="Raley C."/>
            <person name="Sassi M."/>
            <person name="Sherman B.T."/>
            <person name="Song X."/>
            <person name="Sykes S."/>
            <person name="Tran B."/>
            <person name="Walsh L."/>
            <person name="Xia Y."/>
            <person name="Yang J."/>
            <person name="Young S."/>
            <person name="Zeng Q."/>
            <person name="Zheng X."/>
            <person name="Stephens R."/>
            <person name="Nusbaum C."/>
            <person name="Birren B.W."/>
            <person name="Azadi P."/>
            <person name="Lempicki R.A."/>
            <person name="Cuomo C.A."/>
            <person name="Kovacs J.A."/>
        </authorList>
    </citation>
    <scope>NUCLEOTIDE SEQUENCE [LARGE SCALE GENOMIC DNA]</scope>
    <source>
        <strain evidence="11">B123</strain>
    </source>
</reference>
<comment type="caution">
    <text evidence="10">The sequence shown here is derived from an EMBL/GenBank/DDBJ whole genome shotgun (WGS) entry which is preliminary data.</text>
</comment>
<dbReference type="OrthoDB" id="3388at2759"/>
<dbReference type="VEuPathDB" id="FungiDB:PNEG_01816"/>
<organism evidence="10 11">
    <name type="scientific">Pneumocystis murina (strain B123)</name>
    <name type="common">Mouse pneumocystis pneumonia agent</name>
    <name type="synonym">Pneumocystis carinii f. sp. muris</name>
    <dbReference type="NCBI Taxonomy" id="1069680"/>
    <lineage>
        <taxon>Eukaryota</taxon>
        <taxon>Fungi</taxon>
        <taxon>Dikarya</taxon>
        <taxon>Ascomycota</taxon>
        <taxon>Taphrinomycotina</taxon>
        <taxon>Pneumocystomycetes</taxon>
        <taxon>Pneumocystaceae</taxon>
        <taxon>Pneumocystis</taxon>
    </lineage>
</organism>
<dbReference type="SUPFAM" id="SSF52788">
    <property type="entry name" value="Phosphotyrosine protein phosphatases I"/>
    <property type="match status" value="1"/>
</dbReference>
<dbReference type="InterPro" id="IPR023485">
    <property type="entry name" value="Ptyr_pPase"/>
</dbReference>
<name>M7P862_PNEMU</name>